<sequence>MTSVLEDDGAALENPTFLQNTPYLYSYQDTPLPLESDSELNDFLTMLSSVDHETPKLVNLLNGLKAIRDRETDTNKEGSEIWEMVVTHNPEYYYKVYSSLFTKAYHNQLIEESNFFAQLYRRASRAKFEKNVHIDDVQKSAEFATENWHTDSNQLHDLYEKIRANRNHEYINLIDDNSTLLRQSQLNTDMLLRRQFLNKILNSSLLCISLFIITGYLSMSLGYSLPTIMTVNLLILVLFGISLLMAILSQNKRHDLNFGRIGFPGYPVENNEVQMKYKAGASCGTQKDINTCNTQKCTGLK</sequence>
<feature type="transmembrane region" description="Helical" evidence="1">
    <location>
        <begin position="225"/>
        <end position="248"/>
    </location>
</feature>
<keyword evidence="1" id="KW-1133">Transmembrane helix</keyword>
<evidence type="ECO:0000313" key="2">
    <source>
        <dbReference type="EMBL" id="QHU22735.1"/>
    </source>
</evidence>
<dbReference type="EMBL" id="MN741017">
    <property type="protein sequence ID" value="QHU22735.1"/>
    <property type="molecule type" value="Genomic_DNA"/>
</dbReference>
<name>A0A6C0KXP1_9ZZZZ</name>
<reference evidence="2" key="1">
    <citation type="journal article" date="2020" name="Nature">
        <title>Giant virus diversity and host interactions through global metagenomics.</title>
        <authorList>
            <person name="Schulz F."/>
            <person name="Roux S."/>
            <person name="Paez-Espino D."/>
            <person name="Jungbluth S."/>
            <person name="Walsh D.A."/>
            <person name="Denef V.J."/>
            <person name="McMahon K.D."/>
            <person name="Konstantinidis K.T."/>
            <person name="Eloe-Fadrosh E.A."/>
            <person name="Kyrpides N.C."/>
            <person name="Woyke T."/>
        </authorList>
    </citation>
    <scope>NUCLEOTIDE SEQUENCE</scope>
    <source>
        <strain evidence="2">GVMAG-S-ERX555907-63</strain>
    </source>
</reference>
<proteinExistence type="predicted"/>
<evidence type="ECO:0000256" key="1">
    <source>
        <dbReference type="SAM" id="Phobius"/>
    </source>
</evidence>
<organism evidence="2">
    <name type="scientific">viral metagenome</name>
    <dbReference type="NCBI Taxonomy" id="1070528"/>
    <lineage>
        <taxon>unclassified sequences</taxon>
        <taxon>metagenomes</taxon>
        <taxon>organismal metagenomes</taxon>
    </lineage>
</organism>
<feature type="transmembrane region" description="Helical" evidence="1">
    <location>
        <begin position="200"/>
        <end position="219"/>
    </location>
</feature>
<accession>A0A6C0KXP1</accession>
<keyword evidence="1" id="KW-0812">Transmembrane</keyword>
<protein>
    <submittedName>
        <fullName evidence="2">Uncharacterized protein</fullName>
    </submittedName>
</protein>
<keyword evidence="1" id="KW-0472">Membrane</keyword>
<dbReference type="AlphaFoldDB" id="A0A6C0KXP1"/>